<dbReference type="InterPro" id="IPR029053">
    <property type="entry name" value="Viral_coat"/>
</dbReference>
<evidence type="ECO:0000313" key="5">
    <source>
        <dbReference type="EMBL" id="AVX32320.1"/>
    </source>
</evidence>
<evidence type="ECO:0000256" key="3">
    <source>
        <dbReference type="ARBA" id="ARBA00022844"/>
    </source>
</evidence>
<dbReference type="InterPro" id="IPR001517">
    <property type="entry name" value="Luteo_coat"/>
</dbReference>
<sequence>MVARNANRGRRAGRTSRRISQVLMPVRTVAMKNGNKRNAGQGLSAGKAHSEVFRFTIDDLKGNTSGCYKFCKDLTQYKPISEGIIKAFHEYRVTKLNVQYRSFASAQTTGSLAIEIDTSCTVTSLGSKIESFPIKSSASKSFSSGALHGTNWVNSLQNQFHLLISGNGGSEVAGQIVVTATIQFQNPK</sequence>
<evidence type="ECO:0000313" key="4">
    <source>
        <dbReference type="EMBL" id="AVX32315.1"/>
    </source>
</evidence>
<dbReference type="KEGG" id="vg:80533888"/>
<comment type="subcellular location">
    <subcellularLocation>
        <location evidence="1">Virion</location>
    </subcellularLocation>
</comment>
<dbReference type="SUPFAM" id="SSF88633">
    <property type="entry name" value="Positive stranded ssRNA viruses"/>
    <property type="match status" value="1"/>
</dbReference>
<keyword evidence="2" id="KW-0167">Capsid protein</keyword>
<evidence type="ECO:0000256" key="1">
    <source>
        <dbReference type="ARBA" id="ARBA00004328"/>
    </source>
</evidence>
<dbReference type="Proteomes" id="UP000500766">
    <property type="component" value="Segment"/>
</dbReference>
<evidence type="ECO:0000256" key="2">
    <source>
        <dbReference type="ARBA" id="ARBA00022561"/>
    </source>
</evidence>
<dbReference type="EMBL" id="MG597244">
    <property type="protein sequence ID" value="AVX32315.1"/>
    <property type="molecule type" value="Genomic_RNA"/>
</dbReference>
<accession>A0A3G1PZ44</accession>
<dbReference type="GO" id="GO:0005198">
    <property type="term" value="F:structural molecule activity"/>
    <property type="evidence" value="ECO:0007669"/>
    <property type="project" value="InterPro"/>
</dbReference>
<name>A0A3G1PZ44_9TOMB</name>
<evidence type="ECO:0000313" key="6">
    <source>
        <dbReference type="Proteomes" id="UP000500766"/>
    </source>
</evidence>
<dbReference type="GO" id="GO:0019028">
    <property type="term" value="C:viral capsid"/>
    <property type="evidence" value="ECO:0007669"/>
    <property type="project" value="UniProtKB-KW"/>
</dbReference>
<protein>
    <submittedName>
        <fullName evidence="5">Capsid protein</fullName>
    </submittedName>
</protein>
<dbReference type="Gene3D" id="2.60.120.20">
    <property type="match status" value="1"/>
</dbReference>
<organism evidence="5">
    <name type="scientific">red clover-associated luteovirus</name>
    <dbReference type="NCBI Taxonomy" id="2734354"/>
    <lineage>
        <taxon>Viruses</taxon>
        <taxon>Riboviria</taxon>
        <taxon>Orthornavirae</taxon>
        <taxon>Kitrinoviricota</taxon>
        <taxon>Tolucaviricetes</taxon>
        <taxon>Tolivirales</taxon>
        <taxon>Tombusviridae</taxon>
        <taxon>Regressovirinae</taxon>
        <taxon>Luteovirus</taxon>
        <taxon>Luteovirus trifolii</taxon>
    </lineage>
</organism>
<keyword evidence="6" id="KW-1185">Reference proteome</keyword>
<proteinExistence type="predicted"/>
<dbReference type="EMBL" id="MG597245">
    <property type="protein sequence ID" value="AVX32320.1"/>
    <property type="molecule type" value="Genomic_RNA"/>
</dbReference>
<dbReference type="GeneID" id="80533888"/>
<dbReference type="PRINTS" id="PR00915">
    <property type="entry name" value="LUTEOGP1COAT"/>
</dbReference>
<dbReference type="RefSeq" id="YP_010796405.1">
    <property type="nucleotide sequence ID" value="NC_076018.1"/>
</dbReference>
<dbReference type="Pfam" id="PF00894">
    <property type="entry name" value="Luteo_coat"/>
    <property type="match status" value="1"/>
</dbReference>
<keyword evidence="3" id="KW-0946">Virion</keyword>
<reference evidence="5 6" key="1">
    <citation type="journal article" date="2018" name="Arch. Virol.">
        <title>Red clover-associated luteovirus - a newly classifiable member of the genus Luteovirus with an enamo-like P5 protein.</title>
        <authorList>
            <person name="Lenz O."/>
            <person name="Sarkisova T."/>
            <person name="Koloniuk I."/>
            <person name="Franova J."/>
            <person name="Pribylova J."/>
            <person name="Spak J."/>
        </authorList>
    </citation>
    <scope>NUCLEOTIDE SEQUENCE</scope>
    <source>
        <strain evidence="5">HZ1</strain>
        <strain evidence="4">HZ8</strain>
    </source>
</reference>